<gene>
    <name evidence="1" type="ORF">EV645_0982</name>
</gene>
<organism evidence="1 2">
    <name type="scientific">Kribbella rubisoli</name>
    <dbReference type="NCBI Taxonomy" id="3075929"/>
    <lineage>
        <taxon>Bacteria</taxon>
        <taxon>Bacillati</taxon>
        <taxon>Actinomycetota</taxon>
        <taxon>Actinomycetes</taxon>
        <taxon>Propionibacteriales</taxon>
        <taxon>Kribbellaceae</taxon>
        <taxon>Kribbella</taxon>
    </lineage>
</organism>
<sequence length="31" mass="3344">MNSTQGPTRKDAQACIRPQVPAVMPLSKGNF</sequence>
<evidence type="ECO:0000313" key="2">
    <source>
        <dbReference type="Proteomes" id="UP000292027"/>
    </source>
</evidence>
<proteinExistence type="predicted"/>
<comment type="caution">
    <text evidence="1">The sequence shown here is derived from an EMBL/GenBank/DDBJ whole genome shotgun (WGS) entry which is preliminary data.</text>
</comment>
<keyword evidence="2" id="KW-1185">Reference proteome</keyword>
<accession>A0A4Q7X7V5</accession>
<name>A0A4Q7X7V5_9ACTN</name>
<evidence type="ECO:0000313" key="1">
    <source>
        <dbReference type="EMBL" id="RZU18783.1"/>
    </source>
</evidence>
<dbReference type="Proteomes" id="UP000292027">
    <property type="component" value="Unassembled WGS sequence"/>
</dbReference>
<dbReference type="EMBL" id="SHKR01000011">
    <property type="protein sequence ID" value="RZU18783.1"/>
    <property type="molecule type" value="Genomic_DNA"/>
</dbReference>
<reference evidence="1 2" key="1">
    <citation type="journal article" date="2015" name="Stand. Genomic Sci.">
        <title>Genomic Encyclopedia of Bacterial and Archaeal Type Strains, Phase III: the genomes of soil and plant-associated and newly described type strains.</title>
        <authorList>
            <person name="Whitman W.B."/>
            <person name="Woyke T."/>
            <person name="Klenk H.P."/>
            <person name="Zhou Y."/>
            <person name="Lilburn T.G."/>
            <person name="Beck B.J."/>
            <person name="De Vos P."/>
            <person name="Vandamme P."/>
            <person name="Eisen J.A."/>
            <person name="Garrity G."/>
            <person name="Hugenholtz P."/>
            <person name="Kyrpides N.C."/>
        </authorList>
    </citation>
    <scope>NUCLEOTIDE SEQUENCE [LARGE SCALE GENOMIC DNA]</scope>
    <source>
        <strain evidence="1 2">VKM Ac-2540</strain>
    </source>
</reference>
<protein>
    <submittedName>
        <fullName evidence="1">Uncharacterized protein</fullName>
    </submittedName>
</protein>
<dbReference type="AlphaFoldDB" id="A0A4Q7X7V5"/>